<dbReference type="Proteomes" id="UP000312512">
    <property type="component" value="Unassembled WGS sequence"/>
</dbReference>
<organism evidence="3 4">
    <name type="scientific">Nonomuraea phyllanthi</name>
    <dbReference type="NCBI Taxonomy" id="2219224"/>
    <lineage>
        <taxon>Bacteria</taxon>
        <taxon>Bacillati</taxon>
        <taxon>Actinomycetota</taxon>
        <taxon>Actinomycetes</taxon>
        <taxon>Streptosporangiales</taxon>
        <taxon>Streptosporangiaceae</taxon>
        <taxon>Nonomuraea</taxon>
    </lineage>
</organism>
<evidence type="ECO:0000313" key="3">
    <source>
        <dbReference type="EMBL" id="KAB8196514.1"/>
    </source>
</evidence>
<dbReference type="OrthoDB" id="501880at2"/>
<evidence type="ECO:0000256" key="1">
    <source>
        <dbReference type="ARBA" id="ARBA00023125"/>
    </source>
</evidence>
<evidence type="ECO:0000259" key="2">
    <source>
        <dbReference type="Pfam" id="PF07282"/>
    </source>
</evidence>
<gene>
    <name evidence="3" type="ORF">FH608_007200</name>
</gene>
<dbReference type="EMBL" id="VDLX02000002">
    <property type="protein sequence ID" value="KAB8196514.1"/>
    <property type="molecule type" value="Genomic_DNA"/>
</dbReference>
<dbReference type="RefSeq" id="WP_139629575.1">
    <property type="nucleotide sequence ID" value="NZ_VDLX02000002.1"/>
</dbReference>
<protein>
    <submittedName>
        <fullName evidence="3">IS200/IS605 family element transposase accessory protein TnpB</fullName>
    </submittedName>
</protein>
<dbReference type="AlphaFoldDB" id="A0A5C4WT76"/>
<comment type="caution">
    <text evidence="3">The sequence shown here is derived from an EMBL/GenBank/DDBJ whole genome shotgun (WGS) entry which is preliminary data.</text>
</comment>
<name>A0A5C4WT76_9ACTN</name>
<feature type="domain" description="Cas12f1-like TNB" evidence="2">
    <location>
        <begin position="151"/>
        <end position="207"/>
    </location>
</feature>
<proteinExistence type="predicted"/>
<dbReference type="GO" id="GO:0003677">
    <property type="term" value="F:DNA binding"/>
    <property type="evidence" value="ECO:0007669"/>
    <property type="project" value="UniProtKB-KW"/>
</dbReference>
<keyword evidence="4" id="KW-1185">Reference proteome</keyword>
<evidence type="ECO:0000313" key="4">
    <source>
        <dbReference type="Proteomes" id="UP000312512"/>
    </source>
</evidence>
<sequence length="267" mass="30186">MKVTRIAYSRNLNHGKYARLEEQAIRLGRVRSLVWRLYGSTAGAGVGDRTIRDRRAKLRSVAEQAEQRGDRAKAQRIRDHDLGTLKRERRSTAWECRIRDITFQAVHAVADKAGVIVAEDLTKTFSSRKKLGKNTNRRLAAWTKGVTAEALHAVSDRRGSAVRLVNAAYTSQVIPFTDILGVRKGDRLHCTGCGAVWQADHAAAIDILRRDGDPDITRHTPHTRVRQLLRERADRHRSRLPDQDSSTQHLCQCGERNIHPRPTMGKE</sequence>
<dbReference type="Pfam" id="PF07282">
    <property type="entry name" value="Cas12f1-like_TNB"/>
    <property type="match status" value="1"/>
</dbReference>
<accession>A0A5C4WT76</accession>
<keyword evidence="1" id="KW-0238">DNA-binding</keyword>
<dbReference type="InterPro" id="IPR010095">
    <property type="entry name" value="Cas12f1-like_TNB"/>
</dbReference>
<reference evidence="3 4" key="1">
    <citation type="submission" date="2019-10" db="EMBL/GenBank/DDBJ databases">
        <title>Nonomuraea sp. nov., isolated from Phyllanthus amarus.</title>
        <authorList>
            <person name="Klykleung N."/>
            <person name="Tanasupawat S."/>
        </authorList>
    </citation>
    <scope>NUCLEOTIDE SEQUENCE [LARGE SCALE GENOMIC DNA]</scope>
    <source>
        <strain evidence="3 4">PA1-10</strain>
    </source>
</reference>